<dbReference type="GO" id="GO:0009446">
    <property type="term" value="P:putrescine biosynthetic process"/>
    <property type="evidence" value="ECO:0007669"/>
    <property type="project" value="InterPro"/>
</dbReference>
<keyword evidence="3" id="KW-1185">Reference proteome</keyword>
<dbReference type="SUPFAM" id="SSF55909">
    <property type="entry name" value="Pentein"/>
    <property type="match status" value="1"/>
</dbReference>
<dbReference type="Gene3D" id="3.75.10.10">
    <property type="entry name" value="L-arginine/glycine Amidinotransferase, Chain A"/>
    <property type="match status" value="1"/>
</dbReference>
<keyword evidence="1" id="KW-0378">Hydrolase</keyword>
<dbReference type="AlphaFoldDB" id="A0A2V1GX95"/>
<organism evidence="2 3">
    <name type="scientific">Pelagibaculum spongiae</name>
    <dbReference type="NCBI Taxonomy" id="2080658"/>
    <lineage>
        <taxon>Bacteria</taxon>
        <taxon>Pseudomonadati</taxon>
        <taxon>Pseudomonadota</taxon>
        <taxon>Gammaproteobacteria</taxon>
        <taxon>Oceanospirillales</taxon>
        <taxon>Pelagibaculum</taxon>
    </lineage>
</organism>
<sequence>MLQHQSSKRLHNEWHDQIATLLCWPHQQSDWFEQIDRVAPEFAAFAATITRFQKLLLICHDEATWQQAQPWLKKAGADFSQIQPLLIATNDTWCRDFAPLTLQVDGKPQLLNLVFNGWGQKYDHALDAAAAADPVMVEALTELYSNHPQPQWNHQALVFEGGGLESNGAGVLLTTDACVMHPKRNPDLSRQQILKKLSELTGASEVYSLSEGGLSGDDTDSHIDNLARFVSKNCIVYLQCDQTDDENYSALNKMQRELLTLQRPNNQPDFDLIAMPQPDPIFDCDNRRVPASYINFVLVNGAVLVPQYGVAQDATALQILGDCFPDRQAIGLSCRALIEQNGSLHCLSMQLPKI</sequence>
<evidence type="ECO:0000313" key="3">
    <source>
        <dbReference type="Proteomes" id="UP000244906"/>
    </source>
</evidence>
<evidence type="ECO:0000256" key="1">
    <source>
        <dbReference type="ARBA" id="ARBA00022801"/>
    </source>
</evidence>
<dbReference type="PANTHER" id="PTHR31377">
    <property type="entry name" value="AGMATINE DEIMINASE-RELATED"/>
    <property type="match status" value="1"/>
</dbReference>
<protein>
    <submittedName>
        <fullName evidence="2">Agmatine deiminase</fullName>
    </submittedName>
</protein>
<dbReference type="Proteomes" id="UP000244906">
    <property type="component" value="Unassembled WGS sequence"/>
</dbReference>
<proteinExistence type="predicted"/>
<dbReference type="InterPro" id="IPR007466">
    <property type="entry name" value="Peptidyl-Arg-deiminase_porph"/>
</dbReference>
<gene>
    <name evidence="2" type="ORF">DC094_11565</name>
</gene>
<dbReference type="GO" id="GO:0047632">
    <property type="term" value="F:agmatine deiminase activity"/>
    <property type="evidence" value="ECO:0007669"/>
    <property type="project" value="TreeGrafter"/>
</dbReference>
<dbReference type="GO" id="GO:0004668">
    <property type="term" value="F:protein-arginine deiminase activity"/>
    <property type="evidence" value="ECO:0007669"/>
    <property type="project" value="InterPro"/>
</dbReference>
<reference evidence="2 3" key="1">
    <citation type="submission" date="2018-04" db="EMBL/GenBank/DDBJ databases">
        <title>Thalassorhabdus spongiae gen. nov., sp. nov., isolated from a marine sponge in South-West Iceland.</title>
        <authorList>
            <person name="Knobloch S."/>
            <person name="Daussin A."/>
            <person name="Johannsson R."/>
            <person name="Marteinsson V.T."/>
        </authorList>
    </citation>
    <scope>NUCLEOTIDE SEQUENCE [LARGE SCALE GENOMIC DNA]</scope>
    <source>
        <strain evidence="2 3">Hp12</strain>
    </source>
</reference>
<name>A0A2V1GX95_9GAMM</name>
<dbReference type="EMBL" id="QDDL01000004">
    <property type="protein sequence ID" value="PVZ68884.1"/>
    <property type="molecule type" value="Genomic_DNA"/>
</dbReference>
<comment type="caution">
    <text evidence="2">The sequence shown here is derived from an EMBL/GenBank/DDBJ whole genome shotgun (WGS) entry which is preliminary data.</text>
</comment>
<dbReference type="Pfam" id="PF04371">
    <property type="entry name" value="PAD_porph"/>
    <property type="match status" value="1"/>
</dbReference>
<accession>A0A2V1GX95</accession>
<dbReference type="PANTHER" id="PTHR31377:SF0">
    <property type="entry name" value="AGMATINE DEIMINASE-RELATED"/>
    <property type="match status" value="1"/>
</dbReference>
<evidence type="ECO:0000313" key="2">
    <source>
        <dbReference type="EMBL" id="PVZ68884.1"/>
    </source>
</evidence>